<protein>
    <submittedName>
        <fullName evidence="1">Uncharacterized protein</fullName>
    </submittedName>
</protein>
<dbReference type="RefSeq" id="WP_425347011.1">
    <property type="nucleotide sequence ID" value="NZ_JBGUBD010000015.1"/>
</dbReference>
<name>A0ABV4UB76_9BACT</name>
<reference evidence="1 2" key="1">
    <citation type="submission" date="2024-08" db="EMBL/GenBank/DDBJ databases">
        <title>Whole-genome sequencing of halo(alkali)philic microorganisms from hypersaline lakes.</title>
        <authorList>
            <person name="Sorokin D.Y."/>
            <person name="Merkel A.Y."/>
            <person name="Messina E."/>
            <person name="Yakimov M."/>
        </authorList>
    </citation>
    <scope>NUCLEOTIDE SEQUENCE [LARGE SCALE GENOMIC DNA]</scope>
    <source>
        <strain evidence="1 2">AB-hyl4</strain>
    </source>
</reference>
<gene>
    <name evidence="1" type="ORF">ACERK3_17565</name>
</gene>
<comment type="caution">
    <text evidence="1">The sequence shown here is derived from an EMBL/GenBank/DDBJ whole genome shotgun (WGS) entry which is preliminary data.</text>
</comment>
<keyword evidence="2" id="KW-1185">Reference proteome</keyword>
<sequence>MLQTYANSTESIATVLVARPTFHLTTTVAGRGSLPEIIGPEQVLSHYQRVRDEMRDYIQTLASISCRYRQTA</sequence>
<accession>A0ABV4UB76</accession>
<dbReference type="EMBL" id="JBGUBD010000015">
    <property type="protein sequence ID" value="MFA9480086.1"/>
    <property type="molecule type" value="Genomic_DNA"/>
</dbReference>
<organism evidence="1 2">
    <name type="scientific">Natronomicrosphaera hydrolytica</name>
    <dbReference type="NCBI Taxonomy" id="3242702"/>
    <lineage>
        <taxon>Bacteria</taxon>
        <taxon>Pseudomonadati</taxon>
        <taxon>Planctomycetota</taxon>
        <taxon>Phycisphaerae</taxon>
        <taxon>Phycisphaerales</taxon>
        <taxon>Phycisphaeraceae</taxon>
        <taxon>Natronomicrosphaera</taxon>
    </lineage>
</organism>
<evidence type="ECO:0000313" key="1">
    <source>
        <dbReference type="EMBL" id="MFA9480086.1"/>
    </source>
</evidence>
<proteinExistence type="predicted"/>
<dbReference type="Proteomes" id="UP001575105">
    <property type="component" value="Unassembled WGS sequence"/>
</dbReference>
<evidence type="ECO:0000313" key="2">
    <source>
        <dbReference type="Proteomes" id="UP001575105"/>
    </source>
</evidence>